<dbReference type="EMBL" id="BAAAPK010000001">
    <property type="protein sequence ID" value="GAA1661772.1"/>
    <property type="molecule type" value="Genomic_DNA"/>
</dbReference>
<comment type="caution">
    <text evidence="2">The sequence shown here is derived from an EMBL/GenBank/DDBJ whole genome shotgun (WGS) entry which is preliminary data.</text>
</comment>
<keyword evidence="1" id="KW-0472">Membrane</keyword>
<protein>
    <recommendedName>
        <fullName evidence="4">Integral membrane protein</fullName>
    </recommendedName>
</protein>
<feature type="transmembrane region" description="Helical" evidence="1">
    <location>
        <begin position="12"/>
        <end position="33"/>
    </location>
</feature>
<dbReference type="RefSeq" id="WP_344050666.1">
    <property type="nucleotide sequence ID" value="NZ_BAAAPK010000001.1"/>
</dbReference>
<sequence>MAAVGESLNTPITAGILGLGIGLAIILFVLIVVRPDATPLAAVFGYLVLLAFGAPAYFIASFGAGMGLADTYMISGADYSPWARPLYLTSFLALFAVLTIGAVDLTRRHRRATPPVAT</sequence>
<keyword evidence="1" id="KW-0812">Transmembrane</keyword>
<keyword evidence="1" id="KW-1133">Transmembrane helix</keyword>
<evidence type="ECO:0008006" key="4">
    <source>
        <dbReference type="Google" id="ProtNLM"/>
    </source>
</evidence>
<proteinExistence type="predicted"/>
<organism evidence="2 3">
    <name type="scientific">Microbacterium lacus</name>
    <dbReference type="NCBI Taxonomy" id="415217"/>
    <lineage>
        <taxon>Bacteria</taxon>
        <taxon>Bacillati</taxon>
        <taxon>Actinomycetota</taxon>
        <taxon>Actinomycetes</taxon>
        <taxon>Micrococcales</taxon>
        <taxon>Microbacteriaceae</taxon>
        <taxon>Microbacterium</taxon>
    </lineage>
</organism>
<keyword evidence="3" id="KW-1185">Reference proteome</keyword>
<evidence type="ECO:0000313" key="3">
    <source>
        <dbReference type="Proteomes" id="UP001500596"/>
    </source>
</evidence>
<accession>A0ABN2FXV2</accession>
<gene>
    <name evidence="2" type="ORF">GCM10009807_01870</name>
</gene>
<feature type="transmembrane region" description="Helical" evidence="1">
    <location>
        <begin position="86"/>
        <end position="105"/>
    </location>
</feature>
<name>A0ABN2FXV2_9MICO</name>
<reference evidence="2 3" key="1">
    <citation type="journal article" date="2019" name="Int. J. Syst. Evol. Microbiol.">
        <title>The Global Catalogue of Microorganisms (GCM) 10K type strain sequencing project: providing services to taxonomists for standard genome sequencing and annotation.</title>
        <authorList>
            <consortium name="The Broad Institute Genomics Platform"/>
            <consortium name="The Broad Institute Genome Sequencing Center for Infectious Disease"/>
            <person name="Wu L."/>
            <person name="Ma J."/>
        </authorList>
    </citation>
    <scope>NUCLEOTIDE SEQUENCE [LARGE SCALE GENOMIC DNA]</scope>
    <source>
        <strain evidence="2 3">JCM 15575</strain>
    </source>
</reference>
<dbReference type="Proteomes" id="UP001500596">
    <property type="component" value="Unassembled WGS sequence"/>
</dbReference>
<feature type="transmembrane region" description="Helical" evidence="1">
    <location>
        <begin position="40"/>
        <end position="66"/>
    </location>
</feature>
<evidence type="ECO:0000256" key="1">
    <source>
        <dbReference type="SAM" id="Phobius"/>
    </source>
</evidence>
<evidence type="ECO:0000313" key="2">
    <source>
        <dbReference type="EMBL" id="GAA1661772.1"/>
    </source>
</evidence>